<gene>
    <name evidence="1" type="ORF">TTHERM_00784420</name>
</gene>
<dbReference type="GO" id="GO:0005739">
    <property type="term" value="C:mitochondrion"/>
    <property type="evidence" value="ECO:0007669"/>
    <property type="project" value="TreeGrafter"/>
</dbReference>
<reference evidence="2" key="1">
    <citation type="journal article" date="2006" name="PLoS Biol.">
        <title>Macronuclear genome sequence of the ciliate Tetrahymena thermophila, a model eukaryote.</title>
        <authorList>
            <person name="Eisen J.A."/>
            <person name="Coyne R.S."/>
            <person name="Wu M."/>
            <person name="Wu D."/>
            <person name="Thiagarajan M."/>
            <person name="Wortman J.R."/>
            <person name="Badger J.H."/>
            <person name="Ren Q."/>
            <person name="Amedeo P."/>
            <person name="Jones K.M."/>
            <person name="Tallon L.J."/>
            <person name="Delcher A.L."/>
            <person name="Salzberg S.L."/>
            <person name="Silva J.C."/>
            <person name="Haas B.J."/>
            <person name="Majoros W.H."/>
            <person name="Farzad M."/>
            <person name="Carlton J.M."/>
            <person name="Smith R.K. Jr."/>
            <person name="Garg J."/>
            <person name="Pearlman R.E."/>
            <person name="Karrer K.M."/>
            <person name="Sun L."/>
            <person name="Manning G."/>
            <person name="Elde N.C."/>
            <person name="Turkewitz A.P."/>
            <person name="Asai D.J."/>
            <person name="Wilkes D.E."/>
            <person name="Wang Y."/>
            <person name="Cai H."/>
            <person name="Collins K."/>
            <person name="Stewart B.A."/>
            <person name="Lee S.R."/>
            <person name="Wilamowska K."/>
            <person name="Weinberg Z."/>
            <person name="Ruzzo W.L."/>
            <person name="Wloga D."/>
            <person name="Gaertig J."/>
            <person name="Frankel J."/>
            <person name="Tsao C.-C."/>
            <person name="Gorovsky M.A."/>
            <person name="Keeling P.J."/>
            <person name="Waller R.F."/>
            <person name="Patron N.J."/>
            <person name="Cherry J.M."/>
            <person name="Stover N.A."/>
            <person name="Krieger C.J."/>
            <person name="del Toro C."/>
            <person name="Ryder H.F."/>
            <person name="Williamson S.C."/>
            <person name="Barbeau R.A."/>
            <person name="Hamilton E.P."/>
            <person name="Orias E."/>
        </authorList>
    </citation>
    <scope>NUCLEOTIDE SEQUENCE [LARGE SCALE GENOMIC DNA]</scope>
    <source>
        <strain evidence="2">SB210</strain>
    </source>
</reference>
<dbReference type="GeneID" id="7841998"/>
<organism evidence="1 2">
    <name type="scientific">Tetrahymena thermophila (strain SB210)</name>
    <dbReference type="NCBI Taxonomy" id="312017"/>
    <lineage>
        <taxon>Eukaryota</taxon>
        <taxon>Sar</taxon>
        <taxon>Alveolata</taxon>
        <taxon>Ciliophora</taxon>
        <taxon>Intramacronucleata</taxon>
        <taxon>Oligohymenophorea</taxon>
        <taxon>Hymenostomatida</taxon>
        <taxon>Tetrahymenina</taxon>
        <taxon>Tetrahymenidae</taxon>
        <taxon>Tetrahymena</taxon>
    </lineage>
</organism>
<proteinExistence type="predicted"/>
<dbReference type="PANTHER" id="PTHR11715">
    <property type="entry name" value="GLYCINE CLEAVAGE SYSTEM H PROTEIN"/>
    <property type="match status" value="1"/>
</dbReference>
<dbReference type="GO" id="GO:0005960">
    <property type="term" value="C:glycine cleavage complex"/>
    <property type="evidence" value="ECO:0007669"/>
    <property type="project" value="InterPro"/>
</dbReference>
<name>Q231P7_TETTS</name>
<dbReference type="SUPFAM" id="SSF51230">
    <property type="entry name" value="Single hybrid motif"/>
    <property type="match status" value="1"/>
</dbReference>
<dbReference type="Pfam" id="PF01597">
    <property type="entry name" value="GCV_H"/>
    <property type="match status" value="1"/>
</dbReference>
<evidence type="ECO:0000313" key="2">
    <source>
        <dbReference type="Proteomes" id="UP000009168"/>
    </source>
</evidence>
<dbReference type="EMBL" id="GG662770">
    <property type="protein sequence ID" value="EAR91255.2"/>
    <property type="molecule type" value="Genomic_DNA"/>
</dbReference>
<dbReference type="GO" id="GO:0009249">
    <property type="term" value="P:protein lipoylation"/>
    <property type="evidence" value="ECO:0007669"/>
    <property type="project" value="TreeGrafter"/>
</dbReference>
<accession>Q231P7</accession>
<dbReference type="STRING" id="312017.Q231P7"/>
<dbReference type="InParanoid" id="Q231P7"/>
<dbReference type="AlphaFoldDB" id="Q231P7"/>
<dbReference type="InterPro" id="IPR011053">
    <property type="entry name" value="Single_hybrid_motif"/>
</dbReference>
<sequence length="172" mass="20046">MLSKKINSLSNLILKKTHLNQNIFYNITVRKFTPLHEWIDLDYEEKVGRIGITNLGLKIIGNIARADIKPVGTQLNADDAFAQVIGQHYIADLVTPVKTEILSYNKHWLTVASILTLDVEDENQWFVEINLADQAQFEKVEGLLSQEHYEKRFEQFHKLDIHHENIENYYKL</sequence>
<dbReference type="HOGENOM" id="CLU_1491972_0_0_1"/>
<dbReference type="OrthoDB" id="10264154at2759"/>
<dbReference type="RefSeq" id="XP_001011500.2">
    <property type="nucleotide sequence ID" value="XM_001011500.2"/>
</dbReference>
<dbReference type="InterPro" id="IPR033753">
    <property type="entry name" value="GCV_H/Fam206"/>
</dbReference>
<dbReference type="GO" id="GO:0019464">
    <property type="term" value="P:glycine decarboxylation via glycine cleavage system"/>
    <property type="evidence" value="ECO:0007669"/>
    <property type="project" value="InterPro"/>
</dbReference>
<dbReference type="Proteomes" id="UP000009168">
    <property type="component" value="Unassembled WGS sequence"/>
</dbReference>
<protein>
    <submittedName>
        <fullName evidence="1">Glycine cleavage system H protein</fullName>
    </submittedName>
</protein>
<evidence type="ECO:0000313" key="1">
    <source>
        <dbReference type="EMBL" id="EAR91255.2"/>
    </source>
</evidence>
<dbReference type="KEGG" id="tet:TTHERM_00784420"/>
<dbReference type="InterPro" id="IPR002930">
    <property type="entry name" value="GCV_H"/>
</dbReference>
<keyword evidence="2" id="KW-1185">Reference proteome</keyword>
<dbReference type="PANTHER" id="PTHR11715:SF3">
    <property type="entry name" value="GLYCINE CLEAVAGE SYSTEM H PROTEIN-RELATED"/>
    <property type="match status" value="1"/>
</dbReference>
<dbReference type="Gene3D" id="2.40.50.100">
    <property type="match status" value="1"/>
</dbReference>